<feature type="domain" description="SAM-dependent MTase RsmB/NOP-type" evidence="13">
    <location>
        <begin position="1"/>
        <end position="258"/>
    </location>
</feature>
<feature type="compositionally biased region" description="Basic and acidic residues" evidence="12">
    <location>
        <begin position="556"/>
        <end position="580"/>
    </location>
</feature>
<evidence type="ECO:0000256" key="5">
    <source>
        <dbReference type="ARBA" id="ARBA00022603"/>
    </source>
</evidence>
<sequence length="610" mass="68212">LPLISNHAQILDMCASPGSKTAQLIEYLHGSCAGELPTGYVIANDSDNKRCYLMVHQVKRLQSPCCIIVNHDGRLFPKIHTTKDNPECQLFDRILCDVPCSGDGTMRKNFDVWQKWHPLQGANMHGLQCKILHRGTQLLEVGGRLVYSTCSLNPAEDEAVICDLLRSSNGAMELVEVADQLPGLKFTRGLSTWRVMSKAGEWLDETDKIPPHLKTQYKETIYPPSPEEAKGFHLERCMRILPHHQDSGGFFVAVLEKKRHLPGSREEREEREAKKEASTNDAGSADSKNGVKSEVKEEVSESGEGGKRRAGQMSDQPESKKQKMFGYKEDPFLFMNDEDPIWPTLKNFFGLENSFPARQLMCRSAQGKRTLYFVSDAVRNITECNEGRIKFINMGVKSFSRSPSPMVPDCDFRMATECLGTLLSAVKKRKVTMNKQDAITIMSEENPFIQKLSSDLRNQLNNLSPGSTLFTFIPTDEENSPKCEVSFCGWRGKNSVRCFGSRAERAHGLMLFGEDLSEINRRVEAEKKAKKQAQQESEASDNNVDGGTPQGDDDDTTPKDVGDDEVPPKEEEEAPIKDECENINNTDTDMAIDGDVQEKKEIDADSGQAT</sequence>
<keyword evidence="8" id="KW-0819">tRNA processing</keyword>
<dbReference type="EC" id="2.1.1.203" evidence="3"/>
<dbReference type="InterPro" id="IPR057285">
    <property type="entry name" value="Pre-PUA_NSUN2"/>
</dbReference>
<dbReference type="AlphaFoldDB" id="A0A3S1HVG9"/>
<dbReference type="InterPro" id="IPR023270">
    <property type="entry name" value="RCMT_NCL1"/>
</dbReference>
<evidence type="ECO:0000256" key="7">
    <source>
        <dbReference type="ARBA" id="ARBA00022691"/>
    </source>
</evidence>
<dbReference type="InterPro" id="IPR018314">
    <property type="entry name" value="RsmB/NOL1/NOP2-like_CS"/>
</dbReference>
<evidence type="ECO:0000256" key="3">
    <source>
        <dbReference type="ARBA" id="ARBA00012629"/>
    </source>
</evidence>
<dbReference type="InterPro" id="IPR029063">
    <property type="entry name" value="SAM-dependent_MTases_sf"/>
</dbReference>
<dbReference type="GO" id="GO:0005737">
    <property type="term" value="C:cytoplasm"/>
    <property type="evidence" value="ECO:0007669"/>
    <property type="project" value="TreeGrafter"/>
</dbReference>
<gene>
    <name evidence="14" type="ORF">EGW08_005300</name>
</gene>
<accession>A0A3S1HVG9</accession>
<organism evidence="14 15">
    <name type="scientific">Elysia chlorotica</name>
    <name type="common">Eastern emerald elysia</name>
    <name type="synonym">Sea slug</name>
    <dbReference type="NCBI Taxonomy" id="188477"/>
    <lineage>
        <taxon>Eukaryota</taxon>
        <taxon>Metazoa</taxon>
        <taxon>Spiralia</taxon>
        <taxon>Lophotrochozoa</taxon>
        <taxon>Mollusca</taxon>
        <taxon>Gastropoda</taxon>
        <taxon>Heterobranchia</taxon>
        <taxon>Euthyneura</taxon>
        <taxon>Panpulmonata</taxon>
        <taxon>Sacoglossa</taxon>
        <taxon>Placobranchoidea</taxon>
        <taxon>Plakobranchidae</taxon>
        <taxon>Elysia</taxon>
    </lineage>
</organism>
<evidence type="ECO:0000313" key="14">
    <source>
        <dbReference type="EMBL" id="RUS86895.1"/>
    </source>
</evidence>
<keyword evidence="5 11" id="KW-0489">Methyltransferase</keyword>
<feature type="region of interest" description="Disordered" evidence="12">
    <location>
        <begin position="525"/>
        <end position="610"/>
    </location>
</feature>
<dbReference type="PROSITE" id="PS51686">
    <property type="entry name" value="SAM_MT_RSMB_NOP"/>
    <property type="match status" value="1"/>
</dbReference>
<protein>
    <recommendedName>
        <fullName evidence="3">tRNA (cytosine(34)-C(5))-methyltransferase</fullName>
        <ecNumber evidence="3">2.1.1.203</ecNumber>
    </recommendedName>
</protein>
<dbReference type="GO" id="GO:0016428">
    <property type="term" value="F:tRNA (cytidine-5-)-methyltransferase activity"/>
    <property type="evidence" value="ECO:0007669"/>
    <property type="project" value="InterPro"/>
</dbReference>
<evidence type="ECO:0000256" key="12">
    <source>
        <dbReference type="SAM" id="MobiDB-lite"/>
    </source>
</evidence>
<evidence type="ECO:0000256" key="9">
    <source>
        <dbReference type="ARBA" id="ARBA00022884"/>
    </source>
</evidence>
<comment type="caution">
    <text evidence="11">Lacks conserved residue(s) required for the propagation of feature annotation.</text>
</comment>
<keyword evidence="15" id="KW-1185">Reference proteome</keyword>
<keyword evidence="6 11" id="KW-0808">Transferase</keyword>
<evidence type="ECO:0000256" key="4">
    <source>
        <dbReference type="ARBA" id="ARBA00022555"/>
    </source>
</evidence>
<feature type="compositionally biased region" description="Basic and acidic residues" evidence="12">
    <location>
        <begin position="263"/>
        <end position="278"/>
    </location>
</feature>
<dbReference type="InterPro" id="IPR023267">
    <property type="entry name" value="RCMT"/>
</dbReference>
<dbReference type="InterPro" id="IPR001678">
    <property type="entry name" value="MeTrfase_RsmB-F_NOP2_dom"/>
</dbReference>
<dbReference type="PANTHER" id="PTHR22808:SF1">
    <property type="entry name" value="RNA CYTOSINE-C(5)-METHYLTRANSFERASE NSUN2-RELATED"/>
    <property type="match status" value="1"/>
</dbReference>
<keyword evidence="10" id="KW-0539">Nucleus</keyword>
<dbReference type="Pfam" id="PF01189">
    <property type="entry name" value="Methyltr_RsmB-F"/>
    <property type="match status" value="1"/>
</dbReference>
<dbReference type="PRINTS" id="PR02008">
    <property type="entry name" value="RCMTFAMILY"/>
</dbReference>
<dbReference type="Pfam" id="PF25376">
    <property type="entry name" value="Pre-PUA_NSUN2"/>
    <property type="match status" value="1"/>
</dbReference>
<evidence type="ECO:0000256" key="11">
    <source>
        <dbReference type="PROSITE-ProRule" id="PRU01023"/>
    </source>
</evidence>
<feature type="non-terminal residue" evidence="14">
    <location>
        <position position="1"/>
    </location>
</feature>
<evidence type="ECO:0000256" key="10">
    <source>
        <dbReference type="ARBA" id="ARBA00023242"/>
    </source>
</evidence>
<keyword evidence="4" id="KW-0820">tRNA-binding</keyword>
<reference evidence="14 15" key="1">
    <citation type="submission" date="2019-01" db="EMBL/GenBank/DDBJ databases">
        <title>A draft genome assembly of the solar-powered sea slug Elysia chlorotica.</title>
        <authorList>
            <person name="Cai H."/>
            <person name="Li Q."/>
            <person name="Fang X."/>
            <person name="Li J."/>
            <person name="Curtis N.E."/>
            <person name="Altenburger A."/>
            <person name="Shibata T."/>
            <person name="Feng M."/>
            <person name="Maeda T."/>
            <person name="Schwartz J.A."/>
            <person name="Shigenobu S."/>
            <person name="Lundholm N."/>
            <person name="Nishiyama T."/>
            <person name="Yang H."/>
            <person name="Hasebe M."/>
            <person name="Li S."/>
            <person name="Pierce S.K."/>
            <person name="Wang J."/>
        </authorList>
    </citation>
    <scope>NUCLEOTIDE SEQUENCE [LARGE SCALE GENOMIC DNA]</scope>
    <source>
        <strain evidence="14">EC2010</strain>
        <tissue evidence="14">Whole organism of an adult</tissue>
    </source>
</reference>
<keyword evidence="7 11" id="KW-0949">S-adenosyl-L-methionine</keyword>
<keyword evidence="9 11" id="KW-0694">RNA-binding</keyword>
<dbReference type="GO" id="GO:0000049">
    <property type="term" value="F:tRNA binding"/>
    <property type="evidence" value="ECO:0007669"/>
    <property type="project" value="UniProtKB-KW"/>
</dbReference>
<evidence type="ECO:0000256" key="1">
    <source>
        <dbReference type="ARBA" id="ARBA00004123"/>
    </source>
</evidence>
<comment type="similarity">
    <text evidence="2 11">Belongs to the class I-like SAM-binding methyltransferase superfamily. RsmB/NOP family.</text>
</comment>
<dbReference type="InterPro" id="IPR057286">
    <property type="entry name" value="PUA_NSUN2"/>
</dbReference>
<feature type="region of interest" description="Disordered" evidence="12">
    <location>
        <begin position="261"/>
        <end position="321"/>
    </location>
</feature>
<comment type="subcellular location">
    <subcellularLocation>
        <location evidence="1">Nucleus</location>
    </subcellularLocation>
</comment>
<dbReference type="Proteomes" id="UP000271974">
    <property type="component" value="Unassembled WGS sequence"/>
</dbReference>
<feature type="binding site" evidence="11">
    <location>
        <position position="45"/>
    </location>
    <ligand>
        <name>S-adenosyl-L-methionine</name>
        <dbReference type="ChEBI" id="CHEBI:59789"/>
    </ligand>
</feature>
<feature type="binding site" evidence="11">
    <location>
        <position position="97"/>
    </location>
    <ligand>
        <name>S-adenosyl-L-methionine</name>
        <dbReference type="ChEBI" id="CHEBI:59789"/>
    </ligand>
</feature>
<dbReference type="Pfam" id="PF25378">
    <property type="entry name" value="PUA_NSUN2"/>
    <property type="match status" value="1"/>
</dbReference>
<dbReference type="Gene3D" id="3.40.50.150">
    <property type="entry name" value="Vaccinia Virus protein VP39"/>
    <property type="match status" value="1"/>
</dbReference>
<dbReference type="GO" id="GO:0030488">
    <property type="term" value="P:tRNA methylation"/>
    <property type="evidence" value="ECO:0007669"/>
    <property type="project" value="TreeGrafter"/>
</dbReference>
<dbReference type="PANTHER" id="PTHR22808">
    <property type="entry name" value="NCL1 YEAST -RELATED NOL1/NOP2/FMU SUN DOMAIN-CONTAINING"/>
    <property type="match status" value="1"/>
</dbReference>
<dbReference type="PROSITE" id="PS01153">
    <property type="entry name" value="NOL1_NOP2_SUN"/>
    <property type="match status" value="1"/>
</dbReference>
<evidence type="ECO:0000256" key="2">
    <source>
        <dbReference type="ARBA" id="ARBA00007494"/>
    </source>
</evidence>
<dbReference type="InterPro" id="IPR049560">
    <property type="entry name" value="MeTrfase_RsmB-F_NOP2_cat"/>
</dbReference>
<dbReference type="EMBL" id="RQTK01000124">
    <property type="protein sequence ID" value="RUS86895.1"/>
    <property type="molecule type" value="Genomic_DNA"/>
</dbReference>
<feature type="binding site" evidence="11">
    <location>
        <position position="72"/>
    </location>
    <ligand>
        <name>S-adenosyl-L-methionine</name>
        <dbReference type="ChEBI" id="CHEBI:59789"/>
    </ligand>
</feature>
<dbReference type="OrthoDB" id="6093671at2759"/>
<dbReference type="GO" id="GO:0005634">
    <property type="term" value="C:nucleus"/>
    <property type="evidence" value="ECO:0007669"/>
    <property type="project" value="UniProtKB-SubCell"/>
</dbReference>
<dbReference type="STRING" id="188477.A0A3S1HVG9"/>
<evidence type="ECO:0000259" key="13">
    <source>
        <dbReference type="PROSITE" id="PS51686"/>
    </source>
</evidence>
<evidence type="ECO:0000256" key="6">
    <source>
        <dbReference type="ARBA" id="ARBA00022679"/>
    </source>
</evidence>
<proteinExistence type="inferred from homology"/>
<comment type="caution">
    <text evidence="14">The sequence shown here is derived from an EMBL/GenBank/DDBJ whole genome shotgun (WGS) entry which is preliminary data.</text>
</comment>
<evidence type="ECO:0000256" key="8">
    <source>
        <dbReference type="ARBA" id="ARBA00022694"/>
    </source>
</evidence>
<dbReference type="PRINTS" id="PR02011">
    <property type="entry name" value="RCMTNCL1"/>
</dbReference>
<feature type="active site" description="Nucleophile" evidence="11">
    <location>
        <position position="150"/>
    </location>
</feature>
<feature type="compositionally biased region" description="Basic and acidic residues" evidence="12">
    <location>
        <begin position="289"/>
        <end position="307"/>
    </location>
</feature>
<name>A0A3S1HVG9_ELYCH</name>
<evidence type="ECO:0000313" key="15">
    <source>
        <dbReference type="Proteomes" id="UP000271974"/>
    </source>
</evidence>
<dbReference type="SUPFAM" id="SSF53335">
    <property type="entry name" value="S-adenosyl-L-methionine-dependent methyltransferases"/>
    <property type="match status" value="1"/>
</dbReference>